<feature type="region of interest" description="Disordered" evidence="1">
    <location>
        <begin position="298"/>
        <end position="319"/>
    </location>
</feature>
<sequence length="329" mass="36796">MRPAGCETLQLYTSASNRMDYRELKEILMITKGYLEARHPQVPVSDPATSSFILLSSEENQPFSLFTILPMEPLRFRSRVRPGPGLNLGLDLAQSACLVLENILSTSRLRCGRRAAAVLSAVYSACTLGWSAELSPPQRIMMYSRQAGQEVKRNLHSGRCDPQCEHPRELSVQPRFSRGFIWCLDEKFCSVKTTIEYVRSTAAYSHPAGSVAQTRTSPRADKICSPKTCLSLPECFTYRRSDLELCTLCDRFRIVKFGRDGLLHLIKQYVDHKVGAGSHRFATSRLHCRADSVRNRASSVRSPMSGTKHRRIGGEGEQRAGKKIVIAGT</sequence>
<name>A0AAE1CKN3_9GAST</name>
<keyword evidence="3" id="KW-1185">Reference proteome</keyword>
<dbReference type="EMBL" id="JAWDGP010007821">
    <property type="protein sequence ID" value="KAK3703744.1"/>
    <property type="molecule type" value="Genomic_DNA"/>
</dbReference>
<comment type="caution">
    <text evidence="2">The sequence shown here is derived from an EMBL/GenBank/DDBJ whole genome shotgun (WGS) entry which is preliminary data.</text>
</comment>
<gene>
    <name evidence="2" type="ORF">RRG08_040930</name>
</gene>
<proteinExistence type="predicted"/>
<reference evidence="2" key="1">
    <citation type="journal article" date="2023" name="G3 (Bethesda)">
        <title>A reference genome for the long-term kleptoplast-retaining sea slug Elysia crispata morphotype clarki.</title>
        <authorList>
            <person name="Eastman K.E."/>
            <person name="Pendleton A.L."/>
            <person name="Shaikh M.A."/>
            <person name="Suttiyut T."/>
            <person name="Ogas R."/>
            <person name="Tomko P."/>
            <person name="Gavelis G."/>
            <person name="Widhalm J.R."/>
            <person name="Wisecaver J.H."/>
        </authorList>
    </citation>
    <scope>NUCLEOTIDE SEQUENCE</scope>
    <source>
        <strain evidence="2">ECLA1</strain>
    </source>
</reference>
<dbReference type="Proteomes" id="UP001283361">
    <property type="component" value="Unassembled WGS sequence"/>
</dbReference>
<accession>A0AAE1CKN3</accession>
<evidence type="ECO:0000256" key="1">
    <source>
        <dbReference type="SAM" id="MobiDB-lite"/>
    </source>
</evidence>
<organism evidence="2 3">
    <name type="scientific">Elysia crispata</name>
    <name type="common">lettuce slug</name>
    <dbReference type="NCBI Taxonomy" id="231223"/>
    <lineage>
        <taxon>Eukaryota</taxon>
        <taxon>Metazoa</taxon>
        <taxon>Spiralia</taxon>
        <taxon>Lophotrochozoa</taxon>
        <taxon>Mollusca</taxon>
        <taxon>Gastropoda</taxon>
        <taxon>Heterobranchia</taxon>
        <taxon>Euthyneura</taxon>
        <taxon>Panpulmonata</taxon>
        <taxon>Sacoglossa</taxon>
        <taxon>Placobranchoidea</taxon>
        <taxon>Plakobranchidae</taxon>
        <taxon>Elysia</taxon>
    </lineage>
</organism>
<protein>
    <submittedName>
        <fullName evidence="2">Uncharacterized protein</fullName>
    </submittedName>
</protein>
<evidence type="ECO:0000313" key="3">
    <source>
        <dbReference type="Proteomes" id="UP001283361"/>
    </source>
</evidence>
<evidence type="ECO:0000313" key="2">
    <source>
        <dbReference type="EMBL" id="KAK3703744.1"/>
    </source>
</evidence>
<dbReference type="AlphaFoldDB" id="A0AAE1CKN3"/>